<dbReference type="Gene3D" id="1.50.40.10">
    <property type="entry name" value="Mitochondrial carrier domain"/>
    <property type="match status" value="1"/>
</dbReference>
<dbReference type="InterPro" id="IPR011992">
    <property type="entry name" value="EF-hand-dom_pair"/>
</dbReference>
<dbReference type="OrthoDB" id="270584at2759"/>
<dbReference type="EMBL" id="MVGC01000586">
    <property type="protein sequence ID" value="RJE18274.1"/>
    <property type="molecule type" value="Genomic_DNA"/>
</dbReference>
<comment type="function">
    <text evidence="1">Mitochondrial transporter that mediates uptake of thiamine pyrophosphate (ThPP) into mitochondria.</text>
</comment>
<evidence type="ECO:0000256" key="16">
    <source>
        <dbReference type="SAM" id="Phobius"/>
    </source>
</evidence>
<evidence type="ECO:0000313" key="18">
    <source>
        <dbReference type="EMBL" id="RJE18274.1"/>
    </source>
</evidence>
<feature type="repeat" description="Solcar" evidence="14">
    <location>
        <begin position="271"/>
        <end position="375"/>
    </location>
</feature>
<reference evidence="19" key="1">
    <citation type="submission" date="2017-02" db="EMBL/GenBank/DDBJ databases">
        <authorList>
            <person name="Tafer H."/>
            <person name="Lopandic K."/>
        </authorList>
    </citation>
    <scope>NUCLEOTIDE SEQUENCE [LARGE SCALE GENOMIC DNA]</scope>
    <source>
        <strain evidence="19">CBS 366.77</strain>
    </source>
</reference>
<dbReference type="Pfam" id="PF00153">
    <property type="entry name" value="Mito_carr"/>
    <property type="match status" value="3"/>
</dbReference>
<feature type="repeat" description="Solcar" evidence="14">
    <location>
        <begin position="495"/>
        <end position="584"/>
    </location>
</feature>
<dbReference type="InterPro" id="IPR018108">
    <property type="entry name" value="MCP_transmembrane"/>
</dbReference>
<dbReference type="InterPro" id="IPR002067">
    <property type="entry name" value="MCP"/>
</dbReference>
<protein>
    <recommendedName>
        <fullName evidence="4">Mitochondrial thiamine pyrophosphate carrier 1</fullName>
    </recommendedName>
</protein>
<keyword evidence="10" id="KW-0106">Calcium</keyword>
<evidence type="ECO:0000256" key="14">
    <source>
        <dbReference type="PROSITE-ProRule" id="PRU00282"/>
    </source>
</evidence>
<dbReference type="InterPro" id="IPR002048">
    <property type="entry name" value="EF_hand_dom"/>
</dbReference>
<comment type="similarity">
    <text evidence="3 15">Belongs to the mitochondrial carrier (TC 2.A.29) family.</text>
</comment>
<dbReference type="SMART" id="SM00054">
    <property type="entry name" value="EFh"/>
    <property type="match status" value="3"/>
</dbReference>
<evidence type="ECO:0000259" key="17">
    <source>
        <dbReference type="PROSITE" id="PS50222"/>
    </source>
</evidence>
<evidence type="ECO:0000256" key="5">
    <source>
        <dbReference type="ARBA" id="ARBA00022448"/>
    </source>
</evidence>
<dbReference type="InterPro" id="IPR023395">
    <property type="entry name" value="MCP_dom_sf"/>
</dbReference>
<dbReference type="SUPFAM" id="SSF103506">
    <property type="entry name" value="Mitochondrial carrier"/>
    <property type="match status" value="1"/>
</dbReference>
<dbReference type="AlphaFoldDB" id="A0A3A2ZG34"/>
<dbReference type="InterPro" id="IPR018247">
    <property type="entry name" value="EF_Hand_1_Ca_BS"/>
</dbReference>
<evidence type="ECO:0000256" key="8">
    <source>
        <dbReference type="ARBA" id="ARBA00022737"/>
    </source>
</evidence>
<comment type="caution">
    <text evidence="18">The sequence shown here is derived from an EMBL/GenBank/DDBJ whole genome shotgun (WGS) entry which is preliminary data.</text>
</comment>
<dbReference type="GO" id="GO:0005509">
    <property type="term" value="F:calcium ion binding"/>
    <property type="evidence" value="ECO:0007669"/>
    <property type="project" value="InterPro"/>
</dbReference>
<evidence type="ECO:0000256" key="12">
    <source>
        <dbReference type="ARBA" id="ARBA00023128"/>
    </source>
</evidence>
<feature type="domain" description="EF-hand" evidence="17">
    <location>
        <begin position="117"/>
        <end position="152"/>
    </location>
</feature>
<dbReference type="PROSITE" id="PS50222">
    <property type="entry name" value="EF_HAND_2"/>
    <property type="match status" value="3"/>
</dbReference>
<dbReference type="SUPFAM" id="SSF47473">
    <property type="entry name" value="EF-hand"/>
    <property type="match status" value="1"/>
</dbReference>
<feature type="transmembrane region" description="Helical" evidence="16">
    <location>
        <begin position="446"/>
        <end position="466"/>
    </location>
</feature>
<comment type="subcellular location">
    <subcellularLocation>
        <location evidence="2">Mitochondrion inner membrane</location>
        <topology evidence="2">Multi-pass membrane protein</topology>
    </subcellularLocation>
</comment>
<keyword evidence="5 15" id="KW-0813">Transport</keyword>
<keyword evidence="11 16" id="KW-1133">Transmembrane helix</keyword>
<dbReference type="Pfam" id="PF13499">
    <property type="entry name" value="EF-hand_7"/>
    <property type="match status" value="2"/>
</dbReference>
<dbReference type="PRINTS" id="PR00926">
    <property type="entry name" value="MITOCARRIER"/>
</dbReference>
<evidence type="ECO:0000256" key="1">
    <source>
        <dbReference type="ARBA" id="ARBA00002238"/>
    </source>
</evidence>
<keyword evidence="7" id="KW-0479">Metal-binding</keyword>
<gene>
    <name evidence="18" type="ORF">PHISCL_09387</name>
</gene>
<dbReference type="Gene3D" id="1.10.238.10">
    <property type="entry name" value="EF-hand"/>
    <property type="match status" value="1"/>
</dbReference>
<sequence>MQKMSTGESKDDREKRVAKLWETLDARKEGRLNLKTLKRNLKKIDHPLKNADAMLLGILKAVDTNGDGHIDYPEFRAFLDHTEHGLWELFRSIDRNQNGEIDKNELRTAFSKAGLTVSNAKLDEFFRDVDTNKDGVISYAEWRDFLLFLPAYSSPDLHALLSYFAATGNLNSEGDVHINDLKGLGTDHSFPKRFILAISSFLSHVFPVQALTILLPSAFAEDGNTSESGSALGDNSVPLHDTFELEWLSVPRGVAMWMSYRSFKQMLTENTPQLGYFIAGGIAGVVSRTATAPLDRLKVYLIARTGIKTDAVQAAKDGAPLQAAGSASRTLVNAVKELWRAGGVRSLFAGNGLNVVKVMPESAIKFGAYESAKRAFAQLEGHNDPKRLLPTSQFLSGGVGGMVAQCFVYPIDTLKFQMQCETVEGGLKGNRLIAATAKKVWTKHGLLGFFRGLPLGLVGMFPYAAIDLTTFEYLKRAVLARQARTQHCHEDDIPLSNFTTGVIGAISGALSASIVYPLNVLRTRMQAQGTVLHPATYTSVGDVARKTLKAEGARGLYKGLTPNLLKVAPAVSISYIVYENSKRMLGLK</sequence>
<evidence type="ECO:0000256" key="6">
    <source>
        <dbReference type="ARBA" id="ARBA00022692"/>
    </source>
</evidence>
<keyword evidence="13 14" id="KW-0472">Membrane</keyword>
<keyword evidence="9" id="KW-0999">Mitochondrion inner membrane</keyword>
<dbReference type="STRING" id="2070753.A0A3A2ZG34"/>
<dbReference type="FunFam" id="1.10.238.10:FF:000003">
    <property type="entry name" value="Calmodulin A"/>
    <property type="match status" value="1"/>
</dbReference>
<evidence type="ECO:0000256" key="7">
    <source>
        <dbReference type="ARBA" id="ARBA00022723"/>
    </source>
</evidence>
<feature type="domain" description="EF-hand" evidence="17">
    <location>
        <begin position="81"/>
        <end position="116"/>
    </location>
</feature>
<feature type="domain" description="EF-hand" evidence="17">
    <location>
        <begin position="50"/>
        <end position="79"/>
    </location>
</feature>
<feature type="repeat" description="Solcar" evidence="14">
    <location>
        <begin position="392"/>
        <end position="477"/>
    </location>
</feature>
<keyword evidence="8" id="KW-0677">Repeat</keyword>
<dbReference type="PROSITE" id="PS50920">
    <property type="entry name" value="SOLCAR"/>
    <property type="match status" value="3"/>
</dbReference>
<keyword evidence="12" id="KW-0496">Mitochondrion</keyword>
<name>A0A3A2ZG34_9EURO</name>
<dbReference type="GO" id="GO:0005743">
    <property type="term" value="C:mitochondrial inner membrane"/>
    <property type="evidence" value="ECO:0007669"/>
    <property type="project" value="UniProtKB-SubCell"/>
</dbReference>
<evidence type="ECO:0000256" key="4">
    <source>
        <dbReference type="ARBA" id="ARBA00021935"/>
    </source>
</evidence>
<organism evidence="18 19">
    <name type="scientific">Aspergillus sclerotialis</name>
    <dbReference type="NCBI Taxonomy" id="2070753"/>
    <lineage>
        <taxon>Eukaryota</taxon>
        <taxon>Fungi</taxon>
        <taxon>Dikarya</taxon>
        <taxon>Ascomycota</taxon>
        <taxon>Pezizomycotina</taxon>
        <taxon>Eurotiomycetes</taxon>
        <taxon>Eurotiomycetidae</taxon>
        <taxon>Eurotiales</taxon>
        <taxon>Aspergillaceae</taxon>
        <taxon>Aspergillus</taxon>
        <taxon>Aspergillus subgen. Polypaecilum</taxon>
    </lineage>
</organism>
<proteinExistence type="inferred from homology"/>
<dbReference type="PROSITE" id="PS00018">
    <property type="entry name" value="EF_HAND_1"/>
    <property type="match status" value="2"/>
</dbReference>
<dbReference type="GO" id="GO:0055085">
    <property type="term" value="P:transmembrane transport"/>
    <property type="evidence" value="ECO:0007669"/>
    <property type="project" value="InterPro"/>
</dbReference>
<keyword evidence="19" id="KW-1185">Reference proteome</keyword>
<evidence type="ECO:0000256" key="2">
    <source>
        <dbReference type="ARBA" id="ARBA00004448"/>
    </source>
</evidence>
<accession>A0A3A2ZG34</accession>
<evidence type="ECO:0000256" key="13">
    <source>
        <dbReference type="ARBA" id="ARBA00023136"/>
    </source>
</evidence>
<dbReference type="Proteomes" id="UP000266188">
    <property type="component" value="Unassembled WGS sequence"/>
</dbReference>
<dbReference type="PANTHER" id="PTHR24089">
    <property type="entry name" value="SOLUTE CARRIER FAMILY 25"/>
    <property type="match status" value="1"/>
</dbReference>
<evidence type="ECO:0000256" key="10">
    <source>
        <dbReference type="ARBA" id="ARBA00022837"/>
    </source>
</evidence>
<dbReference type="FunFam" id="1.50.40.10:FF:000016">
    <property type="entry name" value="Solute carrier family 25 member 23"/>
    <property type="match status" value="1"/>
</dbReference>
<feature type="transmembrane region" description="Helical" evidence="16">
    <location>
        <begin position="498"/>
        <end position="518"/>
    </location>
</feature>
<dbReference type="CDD" id="cd00051">
    <property type="entry name" value="EFh"/>
    <property type="match status" value="1"/>
</dbReference>
<evidence type="ECO:0000256" key="11">
    <source>
        <dbReference type="ARBA" id="ARBA00022989"/>
    </source>
</evidence>
<evidence type="ECO:0000313" key="19">
    <source>
        <dbReference type="Proteomes" id="UP000266188"/>
    </source>
</evidence>
<evidence type="ECO:0000256" key="15">
    <source>
        <dbReference type="RuleBase" id="RU000488"/>
    </source>
</evidence>
<evidence type="ECO:0000256" key="9">
    <source>
        <dbReference type="ARBA" id="ARBA00022792"/>
    </source>
</evidence>
<evidence type="ECO:0000256" key="3">
    <source>
        <dbReference type="ARBA" id="ARBA00006375"/>
    </source>
</evidence>
<keyword evidence="6 14" id="KW-0812">Transmembrane</keyword>